<keyword evidence="2" id="KW-1185">Reference proteome</keyword>
<evidence type="ECO:0000313" key="2">
    <source>
        <dbReference type="Proteomes" id="UP000006514"/>
    </source>
</evidence>
<dbReference type="KEGG" id="adl:AURDEDRAFT_71090"/>
<reference evidence="2" key="1">
    <citation type="journal article" date="2012" name="Science">
        <title>The Paleozoic origin of enzymatic lignin decomposition reconstructed from 31 fungal genomes.</title>
        <authorList>
            <person name="Floudas D."/>
            <person name="Binder M."/>
            <person name="Riley R."/>
            <person name="Barry K."/>
            <person name="Blanchette R.A."/>
            <person name="Henrissat B."/>
            <person name="Martinez A.T."/>
            <person name="Otillar R."/>
            <person name="Spatafora J.W."/>
            <person name="Yadav J.S."/>
            <person name="Aerts A."/>
            <person name="Benoit I."/>
            <person name="Boyd A."/>
            <person name="Carlson A."/>
            <person name="Copeland A."/>
            <person name="Coutinho P.M."/>
            <person name="de Vries R.P."/>
            <person name="Ferreira P."/>
            <person name="Findley K."/>
            <person name="Foster B."/>
            <person name="Gaskell J."/>
            <person name="Glotzer D."/>
            <person name="Gorecki P."/>
            <person name="Heitman J."/>
            <person name="Hesse C."/>
            <person name="Hori C."/>
            <person name="Igarashi K."/>
            <person name="Jurgens J.A."/>
            <person name="Kallen N."/>
            <person name="Kersten P."/>
            <person name="Kohler A."/>
            <person name="Kuees U."/>
            <person name="Kumar T.K.A."/>
            <person name="Kuo A."/>
            <person name="LaButti K."/>
            <person name="Larrondo L.F."/>
            <person name="Lindquist E."/>
            <person name="Ling A."/>
            <person name="Lombard V."/>
            <person name="Lucas S."/>
            <person name="Lundell T."/>
            <person name="Martin R."/>
            <person name="McLaughlin D.J."/>
            <person name="Morgenstern I."/>
            <person name="Morin E."/>
            <person name="Murat C."/>
            <person name="Nagy L.G."/>
            <person name="Nolan M."/>
            <person name="Ohm R.A."/>
            <person name="Patyshakuliyeva A."/>
            <person name="Rokas A."/>
            <person name="Ruiz-Duenas F.J."/>
            <person name="Sabat G."/>
            <person name="Salamov A."/>
            <person name="Samejima M."/>
            <person name="Schmutz J."/>
            <person name="Slot J.C."/>
            <person name="St John F."/>
            <person name="Stenlid J."/>
            <person name="Sun H."/>
            <person name="Sun S."/>
            <person name="Syed K."/>
            <person name="Tsang A."/>
            <person name="Wiebenga A."/>
            <person name="Young D."/>
            <person name="Pisabarro A."/>
            <person name="Eastwood D.C."/>
            <person name="Martin F."/>
            <person name="Cullen D."/>
            <person name="Grigoriev I.V."/>
            <person name="Hibbett D.S."/>
        </authorList>
    </citation>
    <scope>NUCLEOTIDE SEQUENCE [LARGE SCALE GENOMIC DNA]</scope>
    <source>
        <strain evidence="2">TFB10046</strain>
    </source>
</reference>
<dbReference type="InParanoid" id="J0LIY4"/>
<dbReference type="Proteomes" id="UP000006514">
    <property type="component" value="Unassembled WGS sequence"/>
</dbReference>
<dbReference type="EMBL" id="JH687812">
    <property type="protein sequence ID" value="EJD39591.1"/>
    <property type="molecule type" value="Genomic_DNA"/>
</dbReference>
<dbReference type="OrthoDB" id="2797145at2759"/>
<dbReference type="AlphaFoldDB" id="J0LIY4"/>
<dbReference type="AntiFam" id="ANF00062">
    <property type="entry name" value="Shadow ORF (opposite ABC transporter protein)"/>
</dbReference>
<sequence>MRYSETFGLPRHSTMATRCSSPPESVLTSWSMMPSRFIGLTTSVVNCGCMKAALICLSSSMRTVPGNLGEMVCGLSETAQACLSTSTSGVSPASRRTNVVLPVPFSPSMTMISESVNSPASTVSLNEPSRRVLSMMISSAVSTILKLRLSSRKRRFSVGM</sequence>
<proteinExistence type="predicted"/>
<organism evidence="1 2">
    <name type="scientific">Auricularia subglabra (strain TFB-10046 / SS5)</name>
    <name type="common">White-rot fungus</name>
    <name type="synonym">Auricularia delicata (strain TFB10046)</name>
    <dbReference type="NCBI Taxonomy" id="717982"/>
    <lineage>
        <taxon>Eukaryota</taxon>
        <taxon>Fungi</taxon>
        <taxon>Dikarya</taxon>
        <taxon>Basidiomycota</taxon>
        <taxon>Agaricomycotina</taxon>
        <taxon>Agaricomycetes</taxon>
        <taxon>Auriculariales</taxon>
        <taxon>Auriculariaceae</taxon>
        <taxon>Auricularia</taxon>
    </lineage>
</organism>
<protein>
    <submittedName>
        <fullName evidence="1">Uncharacterized protein</fullName>
    </submittedName>
</protein>
<name>J0LIY4_AURST</name>
<dbReference type="OMA" id="MNAALIC"/>
<accession>J0LIY4</accession>
<feature type="non-terminal residue" evidence="1">
    <location>
        <position position="160"/>
    </location>
</feature>
<dbReference type="eggNOG" id="ENOG502ST3T">
    <property type="taxonomic scope" value="Eukaryota"/>
</dbReference>
<gene>
    <name evidence="1" type="ORF">AURDEDRAFT_71090</name>
</gene>
<evidence type="ECO:0000313" key="1">
    <source>
        <dbReference type="EMBL" id="EJD39591.1"/>
    </source>
</evidence>